<accession>A0A1I7I9V1</accession>
<protein>
    <submittedName>
        <fullName evidence="1">Uncharacterized protein</fullName>
    </submittedName>
</protein>
<dbReference type="STRING" id="1224947.SAMN05216480_11424"/>
<dbReference type="AlphaFoldDB" id="A0A1I7I9V1"/>
<organism evidence="1 2">
    <name type="scientific">Pustulibacterium marinum</name>
    <dbReference type="NCBI Taxonomy" id="1224947"/>
    <lineage>
        <taxon>Bacteria</taxon>
        <taxon>Pseudomonadati</taxon>
        <taxon>Bacteroidota</taxon>
        <taxon>Flavobacteriia</taxon>
        <taxon>Flavobacteriales</taxon>
        <taxon>Flavobacteriaceae</taxon>
        <taxon>Pustulibacterium</taxon>
    </lineage>
</organism>
<dbReference type="Proteomes" id="UP000199138">
    <property type="component" value="Unassembled WGS sequence"/>
</dbReference>
<evidence type="ECO:0000313" key="2">
    <source>
        <dbReference type="Proteomes" id="UP000199138"/>
    </source>
</evidence>
<sequence length="222" mass="25978">MEEPERIIFLIKFGKKRYLESLLNKGELYFQSIKAFNQIEKSNKEQGDENEGAIFIENFKNIKLTLNHPKHGEFKFKSVPDALTKLTQFNHNYLTCSFYAITDKDFENSNIFEVDEKMSSFGGYGLIISNPKFFVESVINYAEKENLSLQANKVTYLDLDKEGRIELNPFIKKKDHSYQKEYRMVIKNSLQDSKILYSDKLGDFGKIIPIPKDKKLPFKIEQ</sequence>
<reference evidence="1 2" key="1">
    <citation type="submission" date="2016-10" db="EMBL/GenBank/DDBJ databases">
        <authorList>
            <person name="de Groot N.N."/>
        </authorList>
    </citation>
    <scope>NUCLEOTIDE SEQUENCE [LARGE SCALE GENOMIC DNA]</scope>
    <source>
        <strain evidence="1 2">CGMCC 1.12333</strain>
    </source>
</reference>
<gene>
    <name evidence="1" type="ORF">SAMN05216480_11424</name>
</gene>
<dbReference type="EMBL" id="FPBK01000014">
    <property type="protein sequence ID" value="SFU69773.1"/>
    <property type="molecule type" value="Genomic_DNA"/>
</dbReference>
<dbReference type="OrthoDB" id="1349797at2"/>
<proteinExistence type="predicted"/>
<dbReference type="RefSeq" id="WP_093026056.1">
    <property type="nucleotide sequence ID" value="NZ_FPBK01000014.1"/>
</dbReference>
<keyword evidence="2" id="KW-1185">Reference proteome</keyword>
<name>A0A1I7I9V1_9FLAO</name>
<evidence type="ECO:0000313" key="1">
    <source>
        <dbReference type="EMBL" id="SFU69773.1"/>
    </source>
</evidence>